<evidence type="ECO:0000313" key="13">
    <source>
        <dbReference type="EMBL" id="QQK79692.1"/>
    </source>
</evidence>
<evidence type="ECO:0000256" key="7">
    <source>
        <dbReference type="ARBA" id="ARBA00023136"/>
    </source>
</evidence>
<dbReference type="PANTHER" id="PTHR42698:SF1">
    <property type="entry name" value="GTPASE ERA, MITOCHONDRIAL"/>
    <property type="match status" value="1"/>
</dbReference>
<reference evidence="13 14" key="1">
    <citation type="submission" date="2020-06" db="EMBL/GenBank/DDBJ databases">
        <title>Genomic analysis of Salicibibacter sp. NKC21-4.</title>
        <authorList>
            <person name="Oh Y.J."/>
        </authorList>
    </citation>
    <scope>NUCLEOTIDE SEQUENCE [LARGE SCALE GENOMIC DNA]</scope>
    <source>
        <strain evidence="13 14">NKC21-4</strain>
    </source>
</reference>
<organism evidence="13 14">
    <name type="scientific">Salicibibacter cibi</name>
    <dbReference type="NCBI Taxonomy" id="2743001"/>
    <lineage>
        <taxon>Bacteria</taxon>
        <taxon>Bacillati</taxon>
        <taxon>Bacillota</taxon>
        <taxon>Bacilli</taxon>
        <taxon>Bacillales</taxon>
        <taxon>Bacillaceae</taxon>
        <taxon>Salicibibacter</taxon>
    </lineage>
</organism>
<dbReference type="AlphaFoldDB" id="A0A7T6ZAE1"/>
<dbReference type="SUPFAM" id="SSF52540">
    <property type="entry name" value="P-loop containing nucleoside triphosphate hydrolases"/>
    <property type="match status" value="1"/>
</dbReference>
<evidence type="ECO:0000313" key="14">
    <source>
        <dbReference type="Proteomes" id="UP000595349"/>
    </source>
</evidence>
<evidence type="ECO:0000256" key="1">
    <source>
        <dbReference type="ARBA" id="ARBA00007921"/>
    </source>
</evidence>
<keyword evidence="5 8" id="KW-0694">RNA-binding</keyword>
<dbReference type="HAMAP" id="MF_00367">
    <property type="entry name" value="GTPase_Era"/>
    <property type="match status" value="1"/>
</dbReference>
<comment type="subunit">
    <text evidence="8">Monomer.</text>
</comment>
<name>A0A7T6ZAE1_9BACI</name>
<dbReference type="InterPro" id="IPR027417">
    <property type="entry name" value="P-loop_NTPase"/>
</dbReference>
<feature type="binding site" evidence="8">
    <location>
        <begin position="13"/>
        <end position="20"/>
    </location>
    <ligand>
        <name>GTP</name>
        <dbReference type="ChEBI" id="CHEBI:37565"/>
    </ligand>
</feature>
<dbReference type="FunFam" id="3.30.300.20:FF:000003">
    <property type="entry name" value="GTPase Era"/>
    <property type="match status" value="1"/>
</dbReference>
<feature type="domain" description="KH type-2" evidence="11">
    <location>
        <begin position="203"/>
        <end position="280"/>
    </location>
</feature>
<dbReference type="InterPro" id="IPR005662">
    <property type="entry name" value="GTPase_Era-like"/>
</dbReference>
<evidence type="ECO:0000256" key="5">
    <source>
        <dbReference type="ARBA" id="ARBA00022884"/>
    </source>
</evidence>
<keyword evidence="8" id="KW-1003">Cell membrane</keyword>
<keyword evidence="8" id="KW-0699">rRNA-binding</keyword>
<dbReference type="Proteomes" id="UP000595349">
    <property type="component" value="Chromosome"/>
</dbReference>
<evidence type="ECO:0000259" key="11">
    <source>
        <dbReference type="PROSITE" id="PS50823"/>
    </source>
</evidence>
<dbReference type="KEGG" id="scib:HUG20_07210"/>
<dbReference type="CDD" id="cd04163">
    <property type="entry name" value="Era"/>
    <property type="match status" value="1"/>
</dbReference>
<dbReference type="Pfam" id="PF07650">
    <property type="entry name" value="KH_2"/>
    <property type="match status" value="1"/>
</dbReference>
<dbReference type="InterPro" id="IPR004044">
    <property type="entry name" value="KH_dom_type_2"/>
</dbReference>
<dbReference type="InterPro" id="IPR005225">
    <property type="entry name" value="Small_GTP-bd"/>
</dbReference>
<evidence type="ECO:0000256" key="10">
    <source>
        <dbReference type="RuleBase" id="RU003761"/>
    </source>
</evidence>
<dbReference type="PANTHER" id="PTHR42698">
    <property type="entry name" value="GTPASE ERA"/>
    <property type="match status" value="1"/>
</dbReference>
<keyword evidence="4 8" id="KW-0547">Nucleotide-binding</keyword>
<dbReference type="Gene3D" id="3.40.50.300">
    <property type="entry name" value="P-loop containing nucleotide triphosphate hydrolases"/>
    <property type="match status" value="1"/>
</dbReference>
<dbReference type="NCBIfam" id="NF000908">
    <property type="entry name" value="PRK00089.1"/>
    <property type="match status" value="1"/>
</dbReference>
<dbReference type="PROSITE" id="PS50823">
    <property type="entry name" value="KH_TYPE_2"/>
    <property type="match status" value="1"/>
</dbReference>
<dbReference type="Gene3D" id="3.30.300.20">
    <property type="match status" value="1"/>
</dbReference>
<evidence type="ECO:0000256" key="6">
    <source>
        <dbReference type="ARBA" id="ARBA00023134"/>
    </source>
</evidence>
<dbReference type="GO" id="GO:0043024">
    <property type="term" value="F:ribosomal small subunit binding"/>
    <property type="evidence" value="ECO:0007669"/>
    <property type="project" value="TreeGrafter"/>
</dbReference>
<feature type="domain" description="Era-type G" evidence="12">
    <location>
        <begin position="5"/>
        <end position="172"/>
    </location>
</feature>
<evidence type="ECO:0000256" key="9">
    <source>
        <dbReference type="PROSITE-ProRule" id="PRU01050"/>
    </source>
</evidence>
<keyword evidence="3 8" id="KW-0690">Ribosome biogenesis</keyword>
<dbReference type="GO" id="GO:0005886">
    <property type="term" value="C:plasma membrane"/>
    <property type="evidence" value="ECO:0007669"/>
    <property type="project" value="UniProtKB-SubCell"/>
</dbReference>
<dbReference type="RefSeq" id="WP_200089624.1">
    <property type="nucleotide sequence ID" value="NZ_CP054706.1"/>
</dbReference>
<keyword evidence="6 8" id="KW-0342">GTP-binding</keyword>
<evidence type="ECO:0000259" key="12">
    <source>
        <dbReference type="PROSITE" id="PS51713"/>
    </source>
</evidence>
<dbReference type="GO" id="GO:0003924">
    <property type="term" value="F:GTPase activity"/>
    <property type="evidence" value="ECO:0007669"/>
    <property type="project" value="UniProtKB-UniRule"/>
</dbReference>
<dbReference type="GO" id="GO:0070181">
    <property type="term" value="F:small ribosomal subunit rRNA binding"/>
    <property type="evidence" value="ECO:0007669"/>
    <property type="project" value="UniProtKB-UniRule"/>
</dbReference>
<dbReference type="InterPro" id="IPR030388">
    <property type="entry name" value="G_ERA_dom"/>
</dbReference>
<dbReference type="PROSITE" id="PS51713">
    <property type="entry name" value="G_ERA"/>
    <property type="match status" value="1"/>
</dbReference>
<feature type="region of interest" description="G2" evidence="9">
    <location>
        <begin position="39"/>
        <end position="43"/>
    </location>
</feature>
<dbReference type="FunFam" id="3.40.50.300:FF:000094">
    <property type="entry name" value="GTPase Era"/>
    <property type="match status" value="1"/>
</dbReference>
<dbReference type="InterPro" id="IPR009019">
    <property type="entry name" value="KH_sf_prok-type"/>
</dbReference>
<proteinExistence type="inferred from homology"/>
<feature type="region of interest" description="G4" evidence="9">
    <location>
        <begin position="122"/>
        <end position="125"/>
    </location>
</feature>
<dbReference type="GO" id="GO:0005525">
    <property type="term" value="F:GTP binding"/>
    <property type="evidence" value="ECO:0007669"/>
    <property type="project" value="UniProtKB-UniRule"/>
</dbReference>
<evidence type="ECO:0000256" key="3">
    <source>
        <dbReference type="ARBA" id="ARBA00022517"/>
    </source>
</evidence>
<sequence length="298" mass="34260">MSEYRSGFAALIGRPNAGKSTFLNQVLGQKIAIMSDKPQTTRNKIQAVHTQTNGQVIFVDTPGVHKPKHQLGEYMVKTALDSLSEVDLVLFFIDASEPFGRGEQFILDALQKANTPVFLIMNKIDKIHPDHVLERIEEYRHYGTFAEIFPISALRDQNVGPLLEHIYKYLPEGPQYYPEEQITDHPERFIMAEFIREKVLGHTRDEIPHSIAVMIDEVQERENQKTYVQATIIVERKSQKGIIIGRNGSMLKTIGQEARKDIHGLLGTDVYLDLWVKVQKDWRNKSRFLREQGYSDKE</sequence>
<gene>
    <name evidence="8 13" type="primary">era</name>
    <name evidence="13" type="ORF">HUG20_07210</name>
</gene>
<evidence type="ECO:0000256" key="2">
    <source>
        <dbReference type="ARBA" id="ARBA00020484"/>
    </source>
</evidence>
<dbReference type="GO" id="GO:0000028">
    <property type="term" value="P:ribosomal small subunit assembly"/>
    <property type="evidence" value="ECO:0007669"/>
    <property type="project" value="TreeGrafter"/>
</dbReference>
<feature type="region of interest" description="G5" evidence="9">
    <location>
        <begin position="151"/>
        <end position="153"/>
    </location>
</feature>
<accession>A0A7T6ZAE1</accession>
<feature type="region of interest" description="G3" evidence="9">
    <location>
        <begin position="60"/>
        <end position="63"/>
    </location>
</feature>
<dbReference type="Pfam" id="PF01926">
    <property type="entry name" value="MMR_HSR1"/>
    <property type="match status" value="1"/>
</dbReference>
<dbReference type="GO" id="GO:0005829">
    <property type="term" value="C:cytosol"/>
    <property type="evidence" value="ECO:0007669"/>
    <property type="project" value="TreeGrafter"/>
</dbReference>
<feature type="region of interest" description="G1" evidence="9">
    <location>
        <begin position="13"/>
        <end position="20"/>
    </location>
</feature>
<feature type="binding site" evidence="8">
    <location>
        <begin position="122"/>
        <end position="125"/>
    </location>
    <ligand>
        <name>GTP</name>
        <dbReference type="ChEBI" id="CHEBI:37565"/>
    </ligand>
</feature>
<comment type="function">
    <text evidence="8">An essential GTPase that binds both GDP and GTP, with rapid nucleotide exchange. Plays a role in 16S rRNA processing and 30S ribosomal subunit biogenesis and possibly also in cell cycle regulation and energy metabolism.</text>
</comment>
<comment type="similarity">
    <text evidence="1 8 9 10">Belongs to the TRAFAC class TrmE-Era-EngA-EngB-Septin-like GTPase superfamily. Era GTPase family.</text>
</comment>
<dbReference type="InterPro" id="IPR015946">
    <property type="entry name" value="KH_dom-like_a/b"/>
</dbReference>
<dbReference type="SUPFAM" id="SSF54814">
    <property type="entry name" value="Prokaryotic type KH domain (KH-domain type II)"/>
    <property type="match status" value="1"/>
</dbReference>
<dbReference type="InterPro" id="IPR006073">
    <property type="entry name" value="GTP-bd"/>
</dbReference>
<evidence type="ECO:0000256" key="8">
    <source>
        <dbReference type="HAMAP-Rule" id="MF_00367"/>
    </source>
</evidence>
<keyword evidence="14" id="KW-1185">Reference proteome</keyword>
<comment type="subcellular location">
    <subcellularLocation>
        <location evidence="8">Cytoplasm</location>
    </subcellularLocation>
    <subcellularLocation>
        <location evidence="8">Cell membrane</location>
        <topology evidence="8">Peripheral membrane protein</topology>
    </subcellularLocation>
</comment>
<dbReference type="NCBIfam" id="TIGR00231">
    <property type="entry name" value="small_GTP"/>
    <property type="match status" value="1"/>
</dbReference>
<keyword evidence="7 8" id="KW-0472">Membrane</keyword>
<protein>
    <recommendedName>
        <fullName evidence="2 8">GTPase Era</fullName>
    </recommendedName>
</protein>
<dbReference type="CDD" id="cd22534">
    <property type="entry name" value="KH-II_Era"/>
    <property type="match status" value="1"/>
</dbReference>
<evidence type="ECO:0000256" key="4">
    <source>
        <dbReference type="ARBA" id="ARBA00022741"/>
    </source>
</evidence>
<keyword evidence="8" id="KW-0963">Cytoplasm</keyword>
<dbReference type="NCBIfam" id="TIGR00436">
    <property type="entry name" value="era"/>
    <property type="match status" value="1"/>
</dbReference>
<feature type="binding site" evidence="8">
    <location>
        <begin position="60"/>
        <end position="64"/>
    </location>
    <ligand>
        <name>GTP</name>
        <dbReference type="ChEBI" id="CHEBI:37565"/>
    </ligand>
</feature>
<dbReference type="EMBL" id="CP054706">
    <property type="protein sequence ID" value="QQK79692.1"/>
    <property type="molecule type" value="Genomic_DNA"/>
</dbReference>